<name>A0ABT8GDN7_9MICO</name>
<keyword evidence="1 5" id="KW-0547">Nucleotide-binding</keyword>
<dbReference type="InterPro" id="IPR027417">
    <property type="entry name" value="P-loop_NTPase"/>
</dbReference>
<feature type="binding site" evidence="5">
    <location>
        <begin position="209"/>
        <end position="216"/>
    </location>
    <ligand>
        <name>ATP</name>
        <dbReference type="ChEBI" id="CHEBI:30616"/>
    </ligand>
</feature>
<dbReference type="InterPro" id="IPR014016">
    <property type="entry name" value="UvrD-like_ATP-bd"/>
</dbReference>
<dbReference type="Pfam" id="PF01443">
    <property type="entry name" value="Viral_helicase1"/>
    <property type="match status" value="1"/>
</dbReference>
<keyword evidence="4 5" id="KW-0067">ATP-binding</keyword>
<evidence type="ECO:0000313" key="7">
    <source>
        <dbReference type="EMBL" id="MDN4479535.1"/>
    </source>
</evidence>
<evidence type="ECO:0000259" key="6">
    <source>
        <dbReference type="PROSITE" id="PS51198"/>
    </source>
</evidence>
<dbReference type="EMBL" id="JAUHQA010000001">
    <property type="protein sequence ID" value="MDN4479535.1"/>
    <property type="molecule type" value="Genomic_DNA"/>
</dbReference>
<protein>
    <submittedName>
        <fullName evidence="7">AAA family ATPase</fullName>
    </submittedName>
</protein>
<dbReference type="Gene3D" id="3.40.50.300">
    <property type="entry name" value="P-loop containing nucleotide triphosphate hydrolases"/>
    <property type="match status" value="3"/>
</dbReference>
<evidence type="ECO:0000256" key="4">
    <source>
        <dbReference type="ARBA" id="ARBA00022840"/>
    </source>
</evidence>
<dbReference type="RefSeq" id="WP_301140696.1">
    <property type="nucleotide sequence ID" value="NZ_JAUHQA010000001.1"/>
</dbReference>
<evidence type="ECO:0000256" key="3">
    <source>
        <dbReference type="ARBA" id="ARBA00022806"/>
    </source>
</evidence>
<dbReference type="PANTHER" id="PTHR11070">
    <property type="entry name" value="UVRD / RECB / PCRA DNA HELICASE FAMILY MEMBER"/>
    <property type="match status" value="1"/>
</dbReference>
<dbReference type="Proteomes" id="UP001172708">
    <property type="component" value="Unassembled WGS sequence"/>
</dbReference>
<evidence type="ECO:0000256" key="2">
    <source>
        <dbReference type="ARBA" id="ARBA00022801"/>
    </source>
</evidence>
<feature type="domain" description="UvrD-like helicase ATP-binding" evidence="6">
    <location>
        <begin position="188"/>
        <end position="590"/>
    </location>
</feature>
<sequence>MHDDRTLAAERRGLEAEQHVVDALYARLDDVRDEAGRRLAGIRREGPSGSPQNRSERDAFATLYEDRIMQLDAVEDRLCFGRLDMSDGERFYVGRIGLSDADHAPLLTDWRAPAAQAFYAATAANPGGVINRRHLTTRGRTVVAVEDDVLDVERLHEAGLDEGLAGEGALLAALGARRTGRMGDIVATIQTEQDEVIRAPLTGALVVQGGPGTGKTAVALHRAAFLMYHHREQLERRGVLMIGPSRQFLRYIDHVLPSLGETGAVSTTLAGLVREATITGVESDEVAALKGRTEMATVVKNAVRERQRVPQADQEVRIDGRTVVIRRSDVKEAQSRARREGRPHNDARAAFAKDMISRLTNQLMEQLESHLDADDRIELERDVRDSKPIRVMLNLCWLPVSPAQLLRDLFSKPHLLDYAARSFDQAERDLLLRPASAPFTEADIPLLDEAAELLGDMPGDAPRAASSEASEEELDYARSVLDTFGGDGMVSAESLAARMKGSETRMSVAERAMRDRTWTYGHVVVDEAQELSPMAWRMLLRRCPTRSFTIVGDVAQVASAAGTRWWPETMDPLFGDSWQMRELTISYRIPAAVAEVAQAFATAARLPVSELRAARELDDAVATTAVDGVDALMSTAARVAAQHASEMADGEGGLVAVIVPDTMAASARAAVAASAVDGADVEVHTARETKGLEFDVAVVVEPAAIAARPGDLYVALTRPTRRLEIVHAEALPAGLA</sequence>
<dbReference type="Pfam" id="PF13245">
    <property type="entry name" value="AAA_19"/>
    <property type="match status" value="1"/>
</dbReference>
<dbReference type="InterPro" id="IPR000212">
    <property type="entry name" value="DNA_helicase_UvrD/REP"/>
</dbReference>
<dbReference type="SUPFAM" id="SSF52540">
    <property type="entry name" value="P-loop containing nucleoside triphosphate hydrolases"/>
    <property type="match status" value="1"/>
</dbReference>
<gene>
    <name evidence="7" type="ORF">QQX02_01175</name>
</gene>
<dbReference type="PANTHER" id="PTHR11070:SF45">
    <property type="entry name" value="DNA 3'-5' HELICASE"/>
    <property type="match status" value="1"/>
</dbReference>
<keyword evidence="2 5" id="KW-0378">Hydrolase</keyword>
<evidence type="ECO:0000256" key="1">
    <source>
        <dbReference type="ARBA" id="ARBA00022741"/>
    </source>
</evidence>
<proteinExistence type="predicted"/>
<dbReference type="PROSITE" id="PS51198">
    <property type="entry name" value="UVRD_HELICASE_ATP_BIND"/>
    <property type="match status" value="1"/>
</dbReference>
<dbReference type="InterPro" id="IPR027351">
    <property type="entry name" value="(+)RNA_virus_helicase_core_dom"/>
</dbReference>
<accession>A0ABT8GDN7</accession>
<evidence type="ECO:0000256" key="5">
    <source>
        <dbReference type="PROSITE-ProRule" id="PRU00560"/>
    </source>
</evidence>
<keyword evidence="8" id="KW-1185">Reference proteome</keyword>
<comment type="caution">
    <text evidence="7">The sequence shown here is derived from an EMBL/GenBank/DDBJ whole genome shotgun (WGS) entry which is preliminary data.</text>
</comment>
<evidence type="ECO:0000313" key="8">
    <source>
        <dbReference type="Proteomes" id="UP001172708"/>
    </source>
</evidence>
<organism evidence="7 8">
    <name type="scientific">Demequina muriae</name>
    <dbReference type="NCBI Taxonomy" id="3051664"/>
    <lineage>
        <taxon>Bacteria</taxon>
        <taxon>Bacillati</taxon>
        <taxon>Actinomycetota</taxon>
        <taxon>Actinomycetes</taxon>
        <taxon>Micrococcales</taxon>
        <taxon>Demequinaceae</taxon>
        <taxon>Demequina</taxon>
    </lineage>
</organism>
<keyword evidence="3 5" id="KW-0347">Helicase</keyword>
<reference evidence="7" key="1">
    <citation type="submission" date="2023-06" db="EMBL/GenBank/DDBJ databases">
        <title>Egi l300058.</title>
        <authorList>
            <person name="Gao L."/>
            <person name="Fang B.-Z."/>
            <person name="Li W.-J."/>
        </authorList>
    </citation>
    <scope>NUCLEOTIDE SEQUENCE</scope>
    <source>
        <strain evidence="7">EGI L300058</strain>
    </source>
</reference>